<dbReference type="Gene3D" id="3.30.230.10">
    <property type="match status" value="1"/>
</dbReference>
<keyword evidence="10 11" id="KW-0119">Carbohydrate metabolism</keyword>
<comment type="catalytic activity">
    <reaction evidence="11">
        <text>alpha-D-galactose + ATP = alpha-D-galactose 1-phosphate + ADP + H(+)</text>
        <dbReference type="Rhea" id="RHEA:13553"/>
        <dbReference type="ChEBI" id="CHEBI:15378"/>
        <dbReference type="ChEBI" id="CHEBI:28061"/>
        <dbReference type="ChEBI" id="CHEBI:30616"/>
        <dbReference type="ChEBI" id="CHEBI:58336"/>
        <dbReference type="ChEBI" id="CHEBI:456216"/>
        <dbReference type="EC" id="2.7.1.6"/>
    </reaction>
</comment>
<dbReference type="InterPro" id="IPR022963">
    <property type="entry name" value="Galactokinase_bac"/>
</dbReference>
<comment type="pathway">
    <text evidence="11">Carbohydrate metabolism; galactose metabolism.</text>
</comment>
<dbReference type="FunFam" id="3.30.70.890:FF:000001">
    <property type="entry name" value="Galactokinase"/>
    <property type="match status" value="1"/>
</dbReference>
<feature type="site" description="Transition state stabilizer" evidence="11">
    <location>
        <position position="30"/>
    </location>
</feature>
<keyword evidence="17" id="KW-1185">Reference proteome</keyword>
<comment type="similarity">
    <text evidence="1 11">Belongs to the GHMP kinase family. GalK subfamily.</text>
</comment>
<dbReference type="FunFam" id="3.30.230.10:FF:000017">
    <property type="entry name" value="Galactokinase"/>
    <property type="match status" value="1"/>
</dbReference>
<dbReference type="InterPro" id="IPR036554">
    <property type="entry name" value="GHMP_kinase_C_sf"/>
</dbReference>
<dbReference type="EMBL" id="JACRTG010000029">
    <property type="protein sequence ID" value="MBC8588982.1"/>
    <property type="molecule type" value="Genomic_DNA"/>
</dbReference>
<keyword evidence="6 11" id="KW-0418">Kinase</keyword>
<dbReference type="InterPro" id="IPR006203">
    <property type="entry name" value="GHMP_knse_ATP-bd_CS"/>
</dbReference>
<dbReference type="Pfam" id="PF08544">
    <property type="entry name" value="GHMP_kinases_C"/>
    <property type="match status" value="1"/>
</dbReference>
<dbReference type="PRINTS" id="PR00473">
    <property type="entry name" value="GALCTOKINASE"/>
</dbReference>
<keyword evidence="3 11" id="KW-0808">Transferase</keyword>
<dbReference type="HAMAP" id="MF_00246">
    <property type="entry name" value="Galactokinase"/>
    <property type="match status" value="1"/>
</dbReference>
<accession>A0A926EYS4</accession>
<gene>
    <name evidence="11" type="primary">galK</name>
    <name evidence="16" type="ORF">H8707_12230</name>
</gene>
<protein>
    <recommendedName>
        <fullName evidence="11 12">Galactokinase</fullName>
        <ecNumber evidence="11 12">2.7.1.6</ecNumber>
    </recommendedName>
    <alternativeName>
        <fullName evidence="11">Galactose kinase</fullName>
    </alternativeName>
</protein>
<dbReference type="Proteomes" id="UP000601171">
    <property type="component" value="Unassembled WGS sequence"/>
</dbReference>
<feature type="binding site" evidence="11">
    <location>
        <position position="130"/>
    </location>
    <ligand>
        <name>Mg(2+)</name>
        <dbReference type="ChEBI" id="CHEBI:18420"/>
    </ligand>
</feature>
<dbReference type="InterPro" id="IPR000705">
    <property type="entry name" value="Galactokinase"/>
</dbReference>
<evidence type="ECO:0000256" key="3">
    <source>
        <dbReference type="ARBA" id="ARBA00022679"/>
    </source>
</evidence>
<dbReference type="NCBIfam" id="TIGR00131">
    <property type="entry name" value="gal_kin"/>
    <property type="match status" value="1"/>
</dbReference>
<dbReference type="InterPro" id="IPR013750">
    <property type="entry name" value="GHMP_kinase_C_dom"/>
</dbReference>
<evidence type="ECO:0000256" key="12">
    <source>
        <dbReference type="NCBIfam" id="TIGR00131"/>
    </source>
</evidence>
<dbReference type="GO" id="GO:0000287">
    <property type="term" value="F:magnesium ion binding"/>
    <property type="evidence" value="ECO:0007669"/>
    <property type="project" value="UniProtKB-UniRule"/>
</dbReference>
<dbReference type="GO" id="GO:0005829">
    <property type="term" value="C:cytosol"/>
    <property type="evidence" value="ECO:0007669"/>
    <property type="project" value="TreeGrafter"/>
</dbReference>
<keyword evidence="8 11" id="KW-0460">Magnesium</keyword>
<feature type="binding site" evidence="11">
    <location>
        <begin position="124"/>
        <end position="130"/>
    </location>
    <ligand>
        <name>ATP</name>
        <dbReference type="ChEBI" id="CHEBI:30616"/>
    </ligand>
</feature>
<dbReference type="InterPro" id="IPR006204">
    <property type="entry name" value="GHMP_kinase_N_dom"/>
</dbReference>
<evidence type="ECO:0000256" key="9">
    <source>
        <dbReference type="ARBA" id="ARBA00023144"/>
    </source>
</evidence>
<comment type="caution">
    <text evidence="16">The sequence shown here is derived from an EMBL/GenBank/DDBJ whole genome shotgun (WGS) entry which is preliminary data.</text>
</comment>
<dbReference type="InterPro" id="IPR014721">
    <property type="entry name" value="Ribsml_uS5_D2-typ_fold_subgr"/>
</dbReference>
<evidence type="ECO:0000256" key="10">
    <source>
        <dbReference type="ARBA" id="ARBA00023277"/>
    </source>
</evidence>
<comment type="subcellular location">
    <subcellularLocation>
        <location evidence="11">Cytoplasm</location>
    </subcellularLocation>
</comment>
<evidence type="ECO:0000259" key="13">
    <source>
        <dbReference type="Pfam" id="PF00288"/>
    </source>
</evidence>
<dbReference type="NCBIfam" id="NF003705">
    <property type="entry name" value="PRK05322.1"/>
    <property type="match status" value="1"/>
</dbReference>
<proteinExistence type="inferred from homology"/>
<evidence type="ECO:0000256" key="7">
    <source>
        <dbReference type="ARBA" id="ARBA00022840"/>
    </source>
</evidence>
<evidence type="ECO:0000256" key="1">
    <source>
        <dbReference type="ARBA" id="ARBA00006566"/>
    </source>
</evidence>
<dbReference type="GO" id="GO:0004335">
    <property type="term" value="F:galactokinase activity"/>
    <property type="evidence" value="ECO:0007669"/>
    <property type="project" value="UniProtKB-UniRule"/>
</dbReference>
<dbReference type="PANTHER" id="PTHR10457">
    <property type="entry name" value="MEVALONATE KINASE/GALACTOKINASE"/>
    <property type="match status" value="1"/>
</dbReference>
<feature type="binding site" evidence="11">
    <location>
        <position position="225"/>
    </location>
    <ligand>
        <name>substrate</name>
    </ligand>
</feature>
<reference evidence="16" key="1">
    <citation type="submission" date="2020-08" db="EMBL/GenBank/DDBJ databases">
        <title>Genome public.</title>
        <authorList>
            <person name="Liu C."/>
            <person name="Sun Q."/>
        </authorList>
    </citation>
    <scope>NUCLEOTIDE SEQUENCE</scope>
    <source>
        <strain evidence="16">BX21</strain>
    </source>
</reference>
<dbReference type="Pfam" id="PF10509">
    <property type="entry name" value="GalKase_gal_bdg"/>
    <property type="match status" value="1"/>
</dbReference>
<organism evidence="16 17">
    <name type="scientific">Paratissierella segnis</name>
    <dbReference type="NCBI Taxonomy" id="2763679"/>
    <lineage>
        <taxon>Bacteria</taxon>
        <taxon>Bacillati</taxon>
        <taxon>Bacillota</taxon>
        <taxon>Tissierellia</taxon>
        <taxon>Tissierellales</taxon>
        <taxon>Tissierellaceae</taxon>
        <taxon>Paratissierella</taxon>
    </lineage>
</organism>
<evidence type="ECO:0000256" key="5">
    <source>
        <dbReference type="ARBA" id="ARBA00022741"/>
    </source>
</evidence>
<dbReference type="AlphaFoldDB" id="A0A926EYS4"/>
<dbReference type="InterPro" id="IPR006206">
    <property type="entry name" value="Mevalonate/galactokinase"/>
</dbReference>
<sequence length="388" mass="43732">MVKVDINLLKSRFYELYGDGDIDMFFSPSRINLIGEHIDYNGGKVLPGAIQIGTYGIARKRGDNILRLASENFDLKVVTCIDNLRYEKEHNWGNYPKGVVHEMKTRGYNVSGMDILVKGNIPNGAGLSSSASLELLIAEMINVLFNEGNISKIELAKLSQRAENQFVGVNCGIMDQFAIAMGKKNKAILLDTDTLVYDYIDMDLKDNILVIMNTNKRRELSDSKYNERRMECDRALEIIKGHKDIDYLCQLNIDEFEQLKTHIKEENIRKRAEHAVYENDRVNRASEALIHGEIEVLGELLKQSHKSLRDLYEVTGIELDTIVFAANSYDHCLGARMTGAGFGGCAVAIVKKTYVDDFISYVGKAYKEKIGYDAEFIVTGIDDGTRQI</sequence>
<evidence type="ECO:0000256" key="6">
    <source>
        <dbReference type="ARBA" id="ARBA00022777"/>
    </source>
</evidence>
<dbReference type="PIRSF" id="PIRSF000530">
    <property type="entry name" value="Galactokinase"/>
    <property type="match status" value="1"/>
</dbReference>
<dbReference type="Pfam" id="PF00288">
    <property type="entry name" value="GHMP_kinases_N"/>
    <property type="match status" value="1"/>
</dbReference>
<evidence type="ECO:0000313" key="17">
    <source>
        <dbReference type="Proteomes" id="UP000601171"/>
    </source>
</evidence>
<dbReference type="InterPro" id="IPR020568">
    <property type="entry name" value="Ribosomal_Su5_D2-typ_SF"/>
</dbReference>
<dbReference type="InterPro" id="IPR019539">
    <property type="entry name" value="GalKase_N"/>
</dbReference>
<keyword evidence="4 11" id="KW-0479">Metal-binding</keyword>
<dbReference type="SUPFAM" id="SSF54211">
    <property type="entry name" value="Ribosomal protein S5 domain 2-like"/>
    <property type="match status" value="1"/>
</dbReference>
<keyword evidence="2 11" id="KW-0963">Cytoplasm</keyword>
<dbReference type="GO" id="GO:0006012">
    <property type="term" value="P:galactose metabolic process"/>
    <property type="evidence" value="ECO:0007669"/>
    <property type="project" value="UniProtKB-UniRule"/>
</dbReference>
<evidence type="ECO:0000256" key="11">
    <source>
        <dbReference type="HAMAP-Rule" id="MF_00246"/>
    </source>
</evidence>
<keyword evidence="5 11" id="KW-0547">Nucleotide-binding</keyword>
<keyword evidence="7 11" id="KW-0067">ATP-binding</keyword>
<dbReference type="PRINTS" id="PR00959">
    <property type="entry name" value="MEVGALKINASE"/>
</dbReference>
<comment type="function">
    <text evidence="11">Catalyzes the transfer of the gamma-phosphate of ATP to D-galactose to form alpha-D-galactose-1-phosphate (Gal-1-P).</text>
</comment>
<feature type="domain" description="GHMP kinase N-terminal" evidence="13">
    <location>
        <begin position="94"/>
        <end position="183"/>
    </location>
</feature>
<evidence type="ECO:0000256" key="4">
    <source>
        <dbReference type="ARBA" id="ARBA00022723"/>
    </source>
</evidence>
<dbReference type="Gene3D" id="3.30.70.890">
    <property type="entry name" value="GHMP kinase, C-terminal domain"/>
    <property type="match status" value="1"/>
</dbReference>
<feature type="domain" description="GHMP kinase C-terminal" evidence="14">
    <location>
        <begin position="287"/>
        <end position="367"/>
    </location>
</feature>
<feature type="binding site" evidence="11">
    <location>
        <position position="70"/>
    </location>
    <ligand>
        <name>ATP</name>
        <dbReference type="ChEBI" id="CHEBI:30616"/>
    </ligand>
</feature>
<evidence type="ECO:0000259" key="15">
    <source>
        <dbReference type="Pfam" id="PF10509"/>
    </source>
</evidence>
<dbReference type="PROSITE" id="PS00627">
    <property type="entry name" value="GHMP_KINASES_ATP"/>
    <property type="match status" value="1"/>
</dbReference>
<evidence type="ECO:0000259" key="14">
    <source>
        <dbReference type="Pfam" id="PF08544"/>
    </source>
</evidence>
<name>A0A926EYS4_9FIRM</name>
<feature type="active site" description="Proton acceptor" evidence="11">
    <location>
        <position position="175"/>
    </location>
</feature>
<evidence type="ECO:0000256" key="8">
    <source>
        <dbReference type="ARBA" id="ARBA00022842"/>
    </source>
</evidence>
<evidence type="ECO:0000313" key="16">
    <source>
        <dbReference type="EMBL" id="MBC8588982.1"/>
    </source>
</evidence>
<keyword evidence="9 11" id="KW-0299">Galactose metabolism</keyword>
<dbReference type="GO" id="GO:0005524">
    <property type="term" value="F:ATP binding"/>
    <property type="evidence" value="ECO:0007669"/>
    <property type="project" value="UniProtKB-UniRule"/>
</dbReference>
<dbReference type="EC" id="2.7.1.6" evidence="11 12"/>
<dbReference type="PANTHER" id="PTHR10457:SF7">
    <property type="entry name" value="GALACTOKINASE-RELATED"/>
    <property type="match status" value="1"/>
</dbReference>
<evidence type="ECO:0000256" key="2">
    <source>
        <dbReference type="ARBA" id="ARBA00022490"/>
    </source>
</evidence>
<feature type="domain" description="Galactokinase N-terminal" evidence="15">
    <location>
        <begin position="12"/>
        <end position="60"/>
    </location>
</feature>
<feature type="binding site" evidence="11">
    <location>
        <position position="163"/>
    </location>
    <ligand>
        <name>Mg(2+)</name>
        <dbReference type="ChEBI" id="CHEBI:18420"/>
    </ligand>
</feature>
<dbReference type="SUPFAM" id="SSF55060">
    <property type="entry name" value="GHMP Kinase, C-terminal domain"/>
    <property type="match status" value="1"/>
</dbReference>
<feature type="binding site" evidence="11">
    <location>
        <begin position="36"/>
        <end position="39"/>
    </location>
    <ligand>
        <name>substrate</name>
    </ligand>
</feature>